<organism evidence="2 3">
    <name type="scientific">Glossina palpalis gambiensis</name>
    <dbReference type="NCBI Taxonomy" id="67801"/>
    <lineage>
        <taxon>Eukaryota</taxon>
        <taxon>Metazoa</taxon>
        <taxon>Ecdysozoa</taxon>
        <taxon>Arthropoda</taxon>
        <taxon>Hexapoda</taxon>
        <taxon>Insecta</taxon>
        <taxon>Pterygota</taxon>
        <taxon>Neoptera</taxon>
        <taxon>Endopterygota</taxon>
        <taxon>Diptera</taxon>
        <taxon>Brachycera</taxon>
        <taxon>Muscomorpha</taxon>
        <taxon>Hippoboscoidea</taxon>
        <taxon>Glossinidae</taxon>
        <taxon>Glossina</taxon>
    </lineage>
</organism>
<dbReference type="Proteomes" id="UP000092460">
    <property type="component" value="Unassembled WGS sequence"/>
</dbReference>
<dbReference type="VEuPathDB" id="VectorBase:GPPI050381"/>
<dbReference type="AlphaFoldDB" id="A0A1B0C6D6"/>
<dbReference type="EMBL" id="JXJN01026571">
    <property type="status" value="NOT_ANNOTATED_CDS"/>
    <property type="molecule type" value="Genomic_DNA"/>
</dbReference>
<evidence type="ECO:0000313" key="2">
    <source>
        <dbReference type="EnsemblMetazoa" id="GPPI050381-PA"/>
    </source>
</evidence>
<name>A0A1B0C6D6_9MUSC</name>
<evidence type="ECO:0000313" key="3">
    <source>
        <dbReference type="Proteomes" id="UP000092460"/>
    </source>
</evidence>
<dbReference type="EnsemblMetazoa" id="GPPI050381-RA">
    <property type="protein sequence ID" value="GPPI050381-PA"/>
    <property type="gene ID" value="GPPI050381"/>
</dbReference>
<feature type="compositionally biased region" description="Basic and acidic residues" evidence="1">
    <location>
        <begin position="9"/>
        <end position="29"/>
    </location>
</feature>
<keyword evidence="3" id="KW-1185">Reference proteome</keyword>
<protein>
    <submittedName>
        <fullName evidence="2">Uncharacterized protein</fullName>
    </submittedName>
</protein>
<evidence type="ECO:0000256" key="1">
    <source>
        <dbReference type="SAM" id="MobiDB-lite"/>
    </source>
</evidence>
<proteinExistence type="predicted"/>
<reference evidence="2" key="2">
    <citation type="submission" date="2020-05" db="UniProtKB">
        <authorList>
            <consortium name="EnsemblMetazoa"/>
        </authorList>
    </citation>
    <scope>IDENTIFICATION</scope>
    <source>
        <strain evidence="2">IAEA</strain>
    </source>
</reference>
<reference evidence="3" key="1">
    <citation type="submission" date="2015-01" db="EMBL/GenBank/DDBJ databases">
        <authorList>
            <person name="Aksoy S."/>
            <person name="Warren W."/>
            <person name="Wilson R.K."/>
        </authorList>
    </citation>
    <scope>NUCLEOTIDE SEQUENCE [LARGE SCALE GENOMIC DNA]</scope>
    <source>
        <strain evidence="3">IAEA</strain>
    </source>
</reference>
<feature type="region of interest" description="Disordered" evidence="1">
    <location>
        <begin position="1"/>
        <end position="39"/>
    </location>
</feature>
<feature type="compositionally biased region" description="Polar residues" evidence="1">
    <location>
        <begin position="107"/>
        <end position="125"/>
    </location>
</feature>
<accession>A0A1B0C6D6</accession>
<feature type="region of interest" description="Disordered" evidence="1">
    <location>
        <begin position="80"/>
        <end position="135"/>
    </location>
</feature>
<sequence>MQSPFYEMHAGDKAPRGFLETRWRPRDPKFNTSSSASAATTEELRALAALSLTESDTQQCHRVVVEDNTTSNHAATTVHERQPLAAAPHPIAGKLSPRPRTRVKRGQQISQQLRDMSRSVQQAAASLQGDMQEEFRRQPRRFEEVFF</sequence>